<dbReference type="Proteomes" id="UP001054945">
    <property type="component" value="Unassembled WGS sequence"/>
</dbReference>
<proteinExistence type="predicted"/>
<dbReference type="EMBL" id="BPLR01006220">
    <property type="protein sequence ID" value="GIY08248.1"/>
    <property type="molecule type" value="Genomic_DNA"/>
</dbReference>
<accession>A0AAV4QEV9</accession>
<evidence type="ECO:0000313" key="2">
    <source>
        <dbReference type="Proteomes" id="UP001054945"/>
    </source>
</evidence>
<reference evidence="1 2" key="1">
    <citation type="submission" date="2021-06" db="EMBL/GenBank/DDBJ databases">
        <title>Caerostris extrusa draft genome.</title>
        <authorList>
            <person name="Kono N."/>
            <person name="Arakawa K."/>
        </authorList>
    </citation>
    <scope>NUCLEOTIDE SEQUENCE [LARGE SCALE GENOMIC DNA]</scope>
</reference>
<gene>
    <name evidence="1" type="ORF">CEXT_417211</name>
</gene>
<protein>
    <submittedName>
        <fullName evidence="1">Uncharacterized protein</fullName>
    </submittedName>
</protein>
<sequence length="160" mass="18371">MTVQTKQANVFPPNLPLLRMRTTKLDHPFDMQKVRLASSSLLFSPPSNLGKEIQIFISNSAHVLEPNYYTPDPPFIQAEVNNAIHKLKIVETPGPDDFVCNLPDNKFKDDVGQRTQWLRGYKLFVNCDFGLLLLKKILLLINDNRDMSDHKFIHCIYGTM</sequence>
<name>A0AAV4QEV9_CAEEX</name>
<keyword evidence="2" id="KW-1185">Reference proteome</keyword>
<organism evidence="1 2">
    <name type="scientific">Caerostris extrusa</name>
    <name type="common">Bark spider</name>
    <name type="synonym">Caerostris bankana</name>
    <dbReference type="NCBI Taxonomy" id="172846"/>
    <lineage>
        <taxon>Eukaryota</taxon>
        <taxon>Metazoa</taxon>
        <taxon>Ecdysozoa</taxon>
        <taxon>Arthropoda</taxon>
        <taxon>Chelicerata</taxon>
        <taxon>Arachnida</taxon>
        <taxon>Araneae</taxon>
        <taxon>Araneomorphae</taxon>
        <taxon>Entelegynae</taxon>
        <taxon>Araneoidea</taxon>
        <taxon>Araneidae</taxon>
        <taxon>Caerostris</taxon>
    </lineage>
</organism>
<comment type="caution">
    <text evidence="1">The sequence shown here is derived from an EMBL/GenBank/DDBJ whole genome shotgun (WGS) entry which is preliminary data.</text>
</comment>
<dbReference type="AlphaFoldDB" id="A0AAV4QEV9"/>
<evidence type="ECO:0000313" key="1">
    <source>
        <dbReference type="EMBL" id="GIY08248.1"/>
    </source>
</evidence>